<accession>A0A0F9KCP8</accession>
<dbReference type="EMBL" id="LAZR01015453">
    <property type="protein sequence ID" value="KKM12893.1"/>
    <property type="molecule type" value="Genomic_DNA"/>
</dbReference>
<reference evidence="1" key="1">
    <citation type="journal article" date="2015" name="Nature">
        <title>Complex archaea that bridge the gap between prokaryotes and eukaryotes.</title>
        <authorList>
            <person name="Spang A."/>
            <person name="Saw J.H."/>
            <person name="Jorgensen S.L."/>
            <person name="Zaremba-Niedzwiedzka K."/>
            <person name="Martijn J."/>
            <person name="Lind A.E."/>
            <person name="van Eijk R."/>
            <person name="Schleper C."/>
            <person name="Guy L."/>
            <person name="Ettema T.J."/>
        </authorList>
    </citation>
    <scope>NUCLEOTIDE SEQUENCE</scope>
</reference>
<dbReference type="AlphaFoldDB" id="A0A0F9KCP8"/>
<name>A0A0F9KCP8_9ZZZZ</name>
<sequence>MFIRFDGSGPNVVERTIQCRDYDIRLSKSCRQKLIRILDRENEIEFILQEGEDQWHRAYLMNDDGHTIETILAPSLQAFQQQQEGEA</sequence>
<evidence type="ECO:0000313" key="1">
    <source>
        <dbReference type="EMBL" id="KKM12893.1"/>
    </source>
</evidence>
<proteinExistence type="predicted"/>
<protein>
    <submittedName>
        <fullName evidence="1">Uncharacterized protein</fullName>
    </submittedName>
</protein>
<organism evidence="1">
    <name type="scientific">marine sediment metagenome</name>
    <dbReference type="NCBI Taxonomy" id="412755"/>
    <lineage>
        <taxon>unclassified sequences</taxon>
        <taxon>metagenomes</taxon>
        <taxon>ecological metagenomes</taxon>
    </lineage>
</organism>
<gene>
    <name evidence="1" type="ORF">LCGC14_1719600</name>
</gene>
<comment type="caution">
    <text evidence="1">The sequence shown here is derived from an EMBL/GenBank/DDBJ whole genome shotgun (WGS) entry which is preliminary data.</text>
</comment>